<gene>
    <name evidence="1" type="ORF">Lepil_3636</name>
</gene>
<dbReference type="STRING" id="183.GCA_002009735_02069"/>
<protein>
    <recommendedName>
        <fullName evidence="3">Three-Cys-motif partner protein TcmP</fullName>
    </recommendedName>
</protein>
<dbReference type="NCBIfam" id="TIGR04474">
    <property type="entry name" value="tcm_partner"/>
    <property type="match status" value="1"/>
</dbReference>
<accession>H2CKI8</accession>
<dbReference type="RefSeq" id="WP_002774826.1">
    <property type="nucleotide sequence ID" value="NZ_JH597773.1"/>
</dbReference>
<evidence type="ECO:0000313" key="2">
    <source>
        <dbReference type="Proteomes" id="UP000005737"/>
    </source>
</evidence>
<name>H2CKI8_9LEPT</name>
<dbReference type="EMBL" id="JH597773">
    <property type="protein sequence ID" value="EHQ08293.1"/>
    <property type="molecule type" value="Genomic_DNA"/>
</dbReference>
<sequence length="409" mass="47139">MPKLEIHTKKKHEIYSHYLHDWILTTCGNHRGNSSTVTIVDGFCGGSFYRQPDSSDIWYGSPVRILKAIKEGLNSVAERKGKTGYQLDYKVILMDNQQEHLDSTRNALEANGFGNEVRDGRCEFMKGDFTSLLPQCLDAVRKRKGYSVFLIDPFGYTDFSMADLRSIMQLGRTEIFLTFMIEFVQRFMSLREAKLRDAFERVLEANGFFTEYAVGRSDSEGQQIYLKHESQRLIRERVGPNYLYVFSLMAERNKTKYYLFHLANSPRATQVVKDTLWAHNNINLQYGFAGGQFGLGHITPDYLEELEQQKLFVIEDINAEAAKDALFPTLIDQIDRNRNGITFQQVEINTMQENPARSSMYQDVIRSIRDEGDVAIYRDGKSTRAMHLRSGDVIRRIPKQLFLFGPKPP</sequence>
<dbReference type="AlphaFoldDB" id="H2CKI8"/>
<reference evidence="1 2" key="1">
    <citation type="submission" date="2011-10" db="EMBL/GenBank/DDBJ databases">
        <title>The Improved High-Quality Draft genome of Leptonema illini DSM 21528.</title>
        <authorList>
            <consortium name="US DOE Joint Genome Institute (JGI-PGF)"/>
            <person name="Lucas S."/>
            <person name="Copeland A."/>
            <person name="Lapidus A."/>
            <person name="Glavina del Rio T."/>
            <person name="Dalin E."/>
            <person name="Tice H."/>
            <person name="Bruce D."/>
            <person name="Goodwin L."/>
            <person name="Pitluck S."/>
            <person name="Peters L."/>
            <person name="Mikhailova N."/>
            <person name="Held B."/>
            <person name="Kyrpides N."/>
            <person name="Mavromatis K."/>
            <person name="Ivanova N."/>
            <person name="Markowitz V."/>
            <person name="Cheng J.-F."/>
            <person name="Hugenholtz P."/>
            <person name="Woyke T."/>
            <person name="Wu D."/>
            <person name="Gronow S."/>
            <person name="Wellnitz S."/>
            <person name="Brambilla E.-M."/>
            <person name="Klenk H.-P."/>
            <person name="Eisen J.A."/>
        </authorList>
    </citation>
    <scope>NUCLEOTIDE SEQUENCE [LARGE SCALE GENOMIC DNA]</scope>
    <source>
        <strain evidence="1 2">DSM 21528</strain>
    </source>
</reference>
<proteinExistence type="predicted"/>
<organism evidence="1 2">
    <name type="scientific">Leptonema illini DSM 21528</name>
    <dbReference type="NCBI Taxonomy" id="929563"/>
    <lineage>
        <taxon>Bacteria</taxon>
        <taxon>Pseudomonadati</taxon>
        <taxon>Spirochaetota</taxon>
        <taxon>Spirochaetia</taxon>
        <taxon>Leptospirales</taxon>
        <taxon>Leptospiraceae</taxon>
        <taxon>Leptonema</taxon>
    </lineage>
</organism>
<evidence type="ECO:0000313" key="1">
    <source>
        <dbReference type="EMBL" id="EHQ08293.1"/>
    </source>
</evidence>
<dbReference type="Proteomes" id="UP000005737">
    <property type="component" value="Unassembled WGS sequence"/>
</dbReference>
<dbReference type="InterPro" id="IPR031009">
    <property type="entry name" value="Tcm_partner"/>
</dbReference>
<dbReference type="HOGENOM" id="CLU_053483_0_0_12"/>
<keyword evidence="2" id="KW-1185">Reference proteome</keyword>
<evidence type="ECO:0008006" key="3">
    <source>
        <dbReference type="Google" id="ProtNLM"/>
    </source>
</evidence>